<evidence type="ECO:0000256" key="1">
    <source>
        <dbReference type="SAM" id="Phobius"/>
    </source>
</evidence>
<gene>
    <name evidence="3" type="ORF">PYX00_003602</name>
</gene>
<keyword evidence="1" id="KW-0472">Membrane</keyword>
<dbReference type="Pfam" id="PF01145">
    <property type="entry name" value="Band_7"/>
    <property type="match status" value="1"/>
</dbReference>
<feature type="transmembrane region" description="Helical" evidence="1">
    <location>
        <begin position="6"/>
        <end position="29"/>
    </location>
</feature>
<keyword evidence="1" id="KW-1133">Transmembrane helix</keyword>
<accession>A0AAW2I0L4</accession>
<name>A0AAW2I0L4_9NEOP</name>
<sequence>MVEWIATIGSVILLIVTFPFSLLVIFRVVQEYERAVIFRLGRLRQGGPRGPGIFFVLPCIDTYCKVDLRTVSFDVPPQEVSSSAYLRFVSFYSSKGSNSIS</sequence>
<dbReference type="PANTHER" id="PTHR10264:SF19">
    <property type="entry name" value="AT06885P-RELATED"/>
    <property type="match status" value="1"/>
</dbReference>
<dbReference type="InterPro" id="IPR043202">
    <property type="entry name" value="Band-7_stomatin-like"/>
</dbReference>
<keyword evidence="1" id="KW-0812">Transmembrane</keyword>
<dbReference type="PANTHER" id="PTHR10264">
    <property type="entry name" value="BAND 7 PROTEIN-RELATED"/>
    <property type="match status" value="1"/>
</dbReference>
<dbReference type="GO" id="GO:0005886">
    <property type="term" value="C:plasma membrane"/>
    <property type="evidence" value="ECO:0007669"/>
    <property type="project" value="InterPro"/>
</dbReference>
<proteinExistence type="predicted"/>
<evidence type="ECO:0000259" key="2">
    <source>
        <dbReference type="Pfam" id="PF01145"/>
    </source>
</evidence>
<organism evidence="3">
    <name type="scientific">Menopon gallinae</name>
    <name type="common">poultry shaft louse</name>
    <dbReference type="NCBI Taxonomy" id="328185"/>
    <lineage>
        <taxon>Eukaryota</taxon>
        <taxon>Metazoa</taxon>
        <taxon>Ecdysozoa</taxon>
        <taxon>Arthropoda</taxon>
        <taxon>Hexapoda</taxon>
        <taxon>Insecta</taxon>
        <taxon>Pterygota</taxon>
        <taxon>Neoptera</taxon>
        <taxon>Paraneoptera</taxon>
        <taxon>Psocodea</taxon>
        <taxon>Troctomorpha</taxon>
        <taxon>Phthiraptera</taxon>
        <taxon>Amblycera</taxon>
        <taxon>Menoponidae</taxon>
        <taxon>Menopon</taxon>
    </lineage>
</organism>
<comment type="caution">
    <text evidence="3">The sequence shown here is derived from an EMBL/GenBank/DDBJ whole genome shotgun (WGS) entry which is preliminary data.</text>
</comment>
<evidence type="ECO:0000313" key="3">
    <source>
        <dbReference type="EMBL" id="KAL0275877.1"/>
    </source>
</evidence>
<reference evidence="3" key="1">
    <citation type="journal article" date="2024" name="Gigascience">
        <title>Chromosome-level genome of the poultry shaft louse Menopon gallinae provides insight into the host-switching and adaptive evolution of parasitic lice.</title>
        <authorList>
            <person name="Xu Y."/>
            <person name="Ma L."/>
            <person name="Liu S."/>
            <person name="Liang Y."/>
            <person name="Liu Q."/>
            <person name="He Z."/>
            <person name="Tian L."/>
            <person name="Duan Y."/>
            <person name="Cai W."/>
            <person name="Li H."/>
            <person name="Song F."/>
        </authorList>
    </citation>
    <scope>NUCLEOTIDE SEQUENCE</scope>
    <source>
        <strain evidence="3">Cailab_2023a</strain>
    </source>
</reference>
<dbReference type="AlphaFoldDB" id="A0AAW2I0L4"/>
<dbReference type="InterPro" id="IPR001107">
    <property type="entry name" value="Band_7"/>
</dbReference>
<protein>
    <recommendedName>
        <fullName evidence="2">Band 7 domain-containing protein</fullName>
    </recommendedName>
</protein>
<feature type="domain" description="Band 7" evidence="2">
    <location>
        <begin position="28"/>
        <end position="83"/>
    </location>
</feature>
<dbReference type="EMBL" id="JARGDH010000002">
    <property type="protein sequence ID" value="KAL0275877.1"/>
    <property type="molecule type" value="Genomic_DNA"/>
</dbReference>